<dbReference type="PANTHER" id="PTHR46481:SF10">
    <property type="entry name" value="ZINC FINGER BED DOMAIN-CONTAINING PROTEIN 39"/>
    <property type="match status" value="1"/>
</dbReference>
<dbReference type="InterPro" id="IPR012337">
    <property type="entry name" value="RNaseH-like_sf"/>
</dbReference>
<evidence type="ECO:0000313" key="8">
    <source>
        <dbReference type="Proteomes" id="UP000789901"/>
    </source>
</evidence>
<evidence type="ECO:0000313" key="7">
    <source>
        <dbReference type="EMBL" id="CAG8846545.1"/>
    </source>
</evidence>
<reference evidence="7 8" key="1">
    <citation type="submission" date="2021-06" db="EMBL/GenBank/DDBJ databases">
        <authorList>
            <person name="Kallberg Y."/>
            <person name="Tangrot J."/>
            <person name="Rosling A."/>
        </authorList>
    </citation>
    <scope>NUCLEOTIDE SEQUENCE [LARGE SCALE GENOMIC DNA]</scope>
    <source>
        <strain evidence="7 8">120-4 pot B 10/14</strain>
    </source>
</reference>
<dbReference type="PANTHER" id="PTHR46481">
    <property type="entry name" value="ZINC FINGER BED DOMAIN-CONTAINING PROTEIN 4"/>
    <property type="match status" value="1"/>
</dbReference>
<evidence type="ECO:0000256" key="4">
    <source>
        <dbReference type="ARBA" id="ARBA00022833"/>
    </source>
</evidence>
<dbReference type="Pfam" id="PF05699">
    <property type="entry name" value="Dimer_Tnp_hAT"/>
    <property type="match status" value="1"/>
</dbReference>
<evidence type="ECO:0000256" key="5">
    <source>
        <dbReference type="ARBA" id="ARBA00023242"/>
    </source>
</evidence>
<gene>
    <name evidence="7" type="ORF">GMARGA_LOCUS38217</name>
</gene>
<sequence length="188" mass="22213">SQLIEKNDPKSDIKNEFDTLMISEQLRQLLQLPVTNEMLYDLVKAMSYFSLKKYWEVPEKIELVASFLDLRIKNLKFLDNETIKATIFNTVQTLCTEEEYHQPLIRLDEIDDEIYNKTEADRYLRELIEKKDCNPLTWWKDRSEKYLVLSCLAQKYLSVPATLVPSERLFSDAGLHITALHNRLHPDM</sequence>
<evidence type="ECO:0000259" key="6">
    <source>
        <dbReference type="Pfam" id="PF05699"/>
    </source>
</evidence>
<dbReference type="InterPro" id="IPR008906">
    <property type="entry name" value="HATC_C_dom"/>
</dbReference>
<keyword evidence="4" id="KW-0862">Zinc</keyword>
<dbReference type="Proteomes" id="UP000789901">
    <property type="component" value="Unassembled WGS sequence"/>
</dbReference>
<keyword evidence="2" id="KW-0479">Metal-binding</keyword>
<organism evidence="7 8">
    <name type="scientific">Gigaspora margarita</name>
    <dbReference type="NCBI Taxonomy" id="4874"/>
    <lineage>
        <taxon>Eukaryota</taxon>
        <taxon>Fungi</taxon>
        <taxon>Fungi incertae sedis</taxon>
        <taxon>Mucoromycota</taxon>
        <taxon>Glomeromycotina</taxon>
        <taxon>Glomeromycetes</taxon>
        <taxon>Diversisporales</taxon>
        <taxon>Gigasporaceae</taxon>
        <taxon>Gigaspora</taxon>
    </lineage>
</organism>
<evidence type="ECO:0000256" key="3">
    <source>
        <dbReference type="ARBA" id="ARBA00022771"/>
    </source>
</evidence>
<proteinExistence type="predicted"/>
<accession>A0ABN7X3E9</accession>
<feature type="domain" description="HAT C-terminal dimerisation" evidence="6">
    <location>
        <begin position="119"/>
        <end position="188"/>
    </location>
</feature>
<evidence type="ECO:0000256" key="2">
    <source>
        <dbReference type="ARBA" id="ARBA00022723"/>
    </source>
</evidence>
<keyword evidence="8" id="KW-1185">Reference proteome</keyword>
<keyword evidence="3" id="KW-0863">Zinc-finger</keyword>
<dbReference type="EMBL" id="CAJVQB010083985">
    <property type="protein sequence ID" value="CAG8846545.1"/>
    <property type="molecule type" value="Genomic_DNA"/>
</dbReference>
<feature type="non-terminal residue" evidence="7">
    <location>
        <position position="1"/>
    </location>
</feature>
<dbReference type="SUPFAM" id="SSF53098">
    <property type="entry name" value="Ribonuclease H-like"/>
    <property type="match status" value="1"/>
</dbReference>
<dbReference type="InterPro" id="IPR052035">
    <property type="entry name" value="ZnF_BED_domain_contain"/>
</dbReference>
<name>A0ABN7X3E9_GIGMA</name>
<protein>
    <submittedName>
        <fullName evidence="7">20042_t:CDS:1</fullName>
    </submittedName>
</protein>
<comment type="caution">
    <text evidence="7">The sequence shown here is derived from an EMBL/GenBank/DDBJ whole genome shotgun (WGS) entry which is preliminary data.</text>
</comment>
<comment type="subcellular location">
    <subcellularLocation>
        <location evidence="1">Nucleus</location>
    </subcellularLocation>
</comment>
<evidence type="ECO:0000256" key="1">
    <source>
        <dbReference type="ARBA" id="ARBA00004123"/>
    </source>
</evidence>
<feature type="non-terminal residue" evidence="7">
    <location>
        <position position="188"/>
    </location>
</feature>
<keyword evidence="5" id="KW-0539">Nucleus</keyword>